<name>A0A2N5VAE5_9BASI</name>
<sequence length="69" mass="7746">MCTLHHLYPINLNHMFNVTSTFPNPTVDNLDTNLHLDDTILLMNSLCTHARNPDPVSASEPLNLAKNCM</sequence>
<evidence type="ECO:0000313" key="1">
    <source>
        <dbReference type="EMBL" id="PLW46934.1"/>
    </source>
</evidence>
<dbReference type="AlphaFoldDB" id="A0A2N5VAE5"/>
<accession>A0A2N5VAE5</accession>
<comment type="caution">
    <text evidence="1">The sequence shown here is derived from an EMBL/GenBank/DDBJ whole genome shotgun (WGS) entry which is preliminary data.</text>
</comment>
<dbReference type="EMBL" id="PGCI01000035">
    <property type="protein sequence ID" value="PLW46934.1"/>
    <property type="molecule type" value="Genomic_DNA"/>
</dbReference>
<evidence type="ECO:0000313" key="2">
    <source>
        <dbReference type="Proteomes" id="UP000235392"/>
    </source>
</evidence>
<reference evidence="1 2" key="1">
    <citation type="submission" date="2017-11" db="EMBL/GenBank/DDBJ databases">
        <title>De novo assembly and phasing of dikaryotic genomes from two isolates of Puccinia coronata f. sp. avenae, the causal agent of oat crown rust.</title>
        <authorList>
            <person name="Miller M.E."/>
            <person name="Zhang Y."/>
            <person name="Omidvar V."/>
            <person name="Sperschneider J."/>
            <person name="Schwessinger B."/>
            <person name="Raley C."/>
            <person name="Palmer J.M."/>
            <person name="Garnica D."/>
            <person name="Upadhyaya N."/>
            <person name="Rathjen J."/>
            <person name="Taylor J.M."/>
            <person name="Park R.F."/>
            <person name="Dodds P.N."/>
            <person name="Hirsch C.D."/>
            <person name="Kianian S.F."/>
            <person name="Figueroa M."/>
        </authorList>
    </citation>
    <scope>NUCLEOTIDE SEQUENCE [LARGE SCALE GENOMIC DNA]</scope>
    <source>
        <strain evidence="1">12SD80</strain>
    </source>
</reference>
<gene>
    <name evidence="1" type="ORF">PCASD_08122</name>
</gene>
<dbReference type="Proteomes" id="UP000235392">
    <property type="component" value="Unassembled WGS sequence"/>
</dbReference>
<proteinExistence type="predicted"/>
<protein>
    <submittedName>
        <fullName evidence="1">Uncharacterized protein</fullName>
    </submittedName>
</protein>
<organism evidence="1 2">
    <name type="scientific">Puccinia coronata f. sp. avenae</name>
    <dbReference type="NCBI Taxonomy" id="200324"/>
    <lineage>
        <taxon>Eukaryota</taxon>
        <taxon>Fungi</taxon>
        <taxon>Dikarya</taxon>
        <taxon>Basidiomycota</taxon>
        <taxon>Pucciniomycotina</taxon>
        <taxon>Pucciniomycetes</taxon>
        <taxon>Pucciniales</taxon>
        <taxon>Pucciniaceae</taxon>
        <taxon>Puccinia</taxon>
    </lineage>
</organism>